<protein>
    <submittedName>
        <fullName evidence="2">Uncharacterized protein</fullName>
    </submittedName>
</protein>
<comment type="caution">
    <text evidence="2">The sequence shown here is derived from an EMBL/GenBank/DDBJ whole genome shotgun (WGS) entry which is preliminary data.</text>
</comment>
<organism evidence="2 3">
    <name type="scientific">Polyplax serrata</name>
    <name type="common">Common mouse louse</name>
    <dbReference type="NCBI Taxonomy" id="468196"/>
    <lineage>
        <taxon>Eukaryota</taxon>
        <taxon>Metazoa</taxon>
        <taxon>Ecdysozoa</taxon>
        <taxon>Arthropoda</taxon>
        <taxon>Hexapoda</taxon>
        <taxon>Insecta</taxon>
        <taxon>Pterygota</taxon>
        <taxon>Neoptera</taxon>
        <taxon>Paraneoptera</taxon>
        <taxon>Psocodea</taxon>
        <taxon>Troctomorpha</taxon>
        <taxon>Phthiraptera</taxon>
        <taxon>Anoplura</taxon>
        <taxon>Polyplacidae</taxon>
        <taxon>Polyplax</taxon>
    </lineage>
</organism>
<gene>
    <name evidence="2" type="ORF">RUM44_008120</name>
</gene>
<evidence type="ECO:0000313" key="3">
    <source>
        <dbReference type="Proteomes" id="UP001359485"/>
    </source>
</evidence>
<keyword evidence="3" id="KW-1185">Reference proteome</keyword>
<dbReference type="EMBL" id="JAWJWF010000002">
    <property type="protein sequence ID" value="KAK6637698.1"/>
    <property type="molecule type" value="Genomic_DNA"/>
</dbReference>
<evidence type="ECO:0000256" key="1">
    <source>
        <dbReference type="SAM" id="MobiDB-lite"/>
    </source>
</evidence>
<evidence type="ECO:0000313" key="2">
    <source>
        <dbReference type="EMBL" id="KAK6637698.1"/>
    </source>
</evidence>
<feature type="region of interest" description="Disordered" evidence="1">
    <location>
        <begin position="79"/>
        <end position="98"/>
    </location>
</feature>
<sequence length="141" mass="16535">MSLIASIDLVLERLEPFTTLLTPETHAGERGLGAGLIWASLKNPREDDKRQERLPLEEYDCFTRIIQMETANFNYINVERSTQKKKGRDRDREREEKGWMFQSSKKRMILRQWMSRRLARAKAEIAVATAKRKWPGIWGKG</sequence>
<reference evidence="2 3" key="1">
    <citation type="submission" date="2023-09" db="EMBL/GenBank/DDBJ databases">
        <title>Genomes of two closely related lineages of the louse Polyplax serrata with different host specificities.</title>
        <authorList>
            <person name="Martinu J."/>
            <person name="Tarabai H."/>
            <person name="Stefka J."/>
            <person name="Hypsa V."/>
        </authorList>
    </citation>
    <scope>NUCLEOTIDE SEQUENCE [LARGE SCALE GENOMIC DNA]</scope>
    <source>
        <strain evidence="2">98ZLc_SE</strain>
    </source>
</reference>
<name>A0ABR1B7Q1_POLSC</name>
<feature type="compositionally biased region" description="Basic and acidic residues" evidence="1">
    <location>
        <begin position="88"/>
        <end position="98"/>
    </location>
</feature>
<dbReference type="Proteomes" id="UP001359485">
    <property type="component" value="Unassembled WGS sequence"/>
</dbReference>
<accession>A0ABR1B7Q1</accession>
<proteinExistence type="predicted"/>